<organism evidence="1 2">
    <name type="scientific">Racocetra persica</name>
    <dbReference type="NCBI Taxonomy" id="160502"/>
    <lineage>
        <taxon>Eukaryota</taxon>
        <taxon>Fungi</taxon>
        <taxon>Fungi incertae sedis</taxon>
        <taxon>Mucoromycota</taxon>
        <taxon>Glomeromycotina</taxon>
        <taxon>Glomeromycetes</taxon>
        <taxon>Diversisporales</taxon>
        <taxon>Gigasporaceae</taxon>
        <taxon>Racocetra</taxon>
    </lineage>
</organism>
<evidence type="ECO:0000313" key="2">
    <source>
        <dbReference type="Proteomes" id="UP000789920"/>
    </source>
</evidence>
<dbReference type="Proteomes" id="UP000789920">
    <property type="component" value="Unassembled WGS sequence"/>
</dbReference>
<comment type="caution">
    <text evidence="1">The sequence shown here is derived from an EMBL/GenBank/DDBJ whole genome shotgun (WGS) entry which is preliminary data.</text>
</comment>
<keyword evidence="2" id="KW-1185">Reference proteome</keyword>
<sequence length="58" mass="6878">KRKTEPKESEITPRLLSHIFDDSLREDWILRKNSRDRLKYGAGEFGRFTAVDRIDQGE</sequence>
<evidence type="ECO:0000313" key="1">
    <source>
        <dbReference type="EMBL" id="CAG8803614.1"/>
    </source>
</evidence>
<reference evidence="1" key="1">
    <citation type="submission" date="2021-06" db="EMBL/GenBank/DDBJ databases">
        <authorList>
            <person name="Kallberg Y."/>
            <person name="Tangrot J."/>
            <person name="Rosling A."/>
        </authorList>
    </citation>
    <scope>NUCLEOTIDE SEQUENCE</scope>
    <source>
        <strain evidence="1">MA461A</strain>
    </source>
</reference>
<name>A0ACA9RP43_9GLOM</name>
<protein>
    <submittedName>
        <fullName evidence="1">16008_t:CDS:1</fullName>
    </submittedName>
</protein>
<feature type="non-terminal residue" evidence="1">
    <location>
        <position position="58"/>
    </location>
</feature>
<proteinExistence type="predicted"/>
<gene>
    <name evidence="1" type="ORF">RPERSI_LOCUS21556</name>
</gene>
<accession>A0ACA9RP43</accession>
<feature type="non-terminal residue" evidence="1">
    <location>
        <position position="1"/>
    </location>
</feature>
<dbReference type="EMBL" id="CAJVQC010063406">
    <property type="protein sequence ID" value="CAG8803614.1"/>
    <property type="molecule type" value="Genomic_DNA"/>
</dbReference>